<name>A0A562QPD9_9PSED</name>
<reference evidence="3 4" key="1">
    <citation type="journal article" date="2015" name="Stand. Genomic Sci.">
        <title>Genomic Encyclopedia of Bacterial and Archaeal Type Strains, Phase III: the genomes of soil and plant-associated and newly described type strains.</title>
        <authorList>
            <person name="Whitman W.B."/>
            <person name="Woyke T."/>
            <person name="Klenk H.P."/>
            <person name="Zhou Y."/>
            <person name="Lilburn T.G."/>
            <person name="Beck B.J."/>
            <person name="De Vos P."/>
            <person name="Vandamme P."/>
            <person name="Eisen J.A."/>
            <person name="Garrity G."/>
            <person name="Hugenholtz P."/>
            <person name="Kyrpides N.C."/>
        </authorList>
    </citation>
    <scope>NUCLEOTIDE SEQUENCE [LARGE SCALE GENOMIC DNA]</scope>
    <source>
        <strain evidence="3 4">CGMCC 1.6858</strain>
    </source>
</reference>
<comment type="caution">
    <text evidence="3">The sequence shown here is derived from an EMBL/GenBank/DDBJ whole genome shotgun (WGS) entry which is preliminary data.</text>
</comment>
<proteinExistence type="predicted"/>
<feature type="compositionally biased region" description="Polar residues" evidence="1">
    <location>
        <begin position="21"/>
        <end position="30"/>
    </location>
</feature>
<feature type="region of interest" description="Disordered" evidence="1">
    <location>
        <begin position="21"/>
        <end position="93"/>
    </location>
</feature>
<sequence>MKTKLAVLALTGLLASSAFAQVNSSDSSMPATPAAPRDNSNDAQPQADEGPSLNGGKGARTTPGSEVNNPDRDGKSMKHDSHGTHGSGSDSSK</sequence>
<dbReference type="Proteomes" id="UP000316905">
    <property type="component" value="Unassembled WGS sequence"/>
</dbReference>
<evidence type="ECO:0000256" key="2">
    <source>
        <dbReference type="SAM" id="SignalP"/>
    </source>
</evidence>
<accession>A0A562QPD9</accession>
<gene>
    <name evidence="3" type="ORF">IQ22_00271</name>
</gene>
<dbReference type="RefSeq" id="WP_145136884.1">
    <property type="nucleotide sequence ID" value="NZ_VLKY01000001.1"/>
</dbReference>
<keyword evidence="4" id="KW-1185">Reference proteome</keyword>
<keyword evidence="2" id="KW-0732">Signal</keyword>
<evidence type="ECO:0000256" key="1">
    <source>
        <dbReference type="SAM" id="MobiDB-lite"/>
    </source>
</evidence>
<dbReference type="EMBL" id="VLKY01000001">
    <property type="protein sequence ID" value="TWI58565.1"/>
    <property type="molecule type" value="Genomic_DNA"/>
</dbReference>
<feature type="signal peptide" evidence="2">
    <location>
        <begin position="1"/>
        <end position="20"/>
    </location>
</feature>
<feature type="compositionally biased region" description="Basic and acidic residues" evidence="1">
    <location>
        <begin position="69"/>
        <end position="83"/>
    </location>
</feature>
<evidence type="ECO:0000313" key="3">
    <source>
        <dbReference type="EMBL" id="TWI58565.1"/>
    </source>
</evidence>
<feature type="chain" id="PRO_5021735841" evidence="2">
    <location>
        <begin position="21"/>
        <end position="93"/>
    </location>
</feature>
<protein>
    <submittedName>
        <fullName evidence="3">Uncharacterized protein</fullName>
    </submittedName>
</protein>
<evidence type="ECO:0000313" key="4">
    <source>
        <dbReference type="Proteomes" id="UP000316905"/>
    </source>
</evidence>
<dbReference type="AlphaFoldDB" id="A0A562QPD9"/>
<organism evidence="3 4">
    <name type="scientific">Pseudomonas duriflava</name>
    <dbReference type="NCBI Taxonomy" id="459528"/>
    <lineage>
        <taxon>Bacteria</taxon>
        <taxon>Pseudomonadati</taxon>
        <taxon>Pseudomonadota</taxon>
        <taxon>Gammaproteobacteria</taxon>
        <taxon>Pseudomonadales</taxon>
        <taxon>Pseudomonadaceae</taxon>
        <taxon>Pseudomonas</taxon>
    </lineage>
</organism>